<dbReference type="Pfam" id="PF06974">
    <property type="entry name" value="WS_DGAT_C"/>
    <property type="match status" value="1"/>
</dbReference>
<dbReference type="PANTHER" id="PTHR31650:SF1">
    <property type="entry name" value="WAX ESTER SYNTHASE_DIACYLGLYCEROL ACYLTRANSFERASE 4-RELATED"/>
    <property type="match status" value="1"/>
</dbReference>
<reference evidence="3" key="1">
    <citation type="submission" date="2025-08" db="UniProtKB">
        <authorList>
            <consortium name="RefSeq"/>
        </authorList>
    </citation>
    <scope>IDENTIFICATION</scope>
    <source>
        <tissue evidence="3">Whole Larva</tissue>
    </source>
</reference>
<dbReference type="GeneID" id="108561232"/>
<name>A0ABM1MJ18_NICVS</name>
<keyword evidence="2" id="KW-1185">Reference proteome</keyword>
<sequence length="398" mass="45841">MIKSETPNEVLLKQIRNQFNEKIKDKRYGKLMSLRKELLGYMYLVMSENVVVADFIRSDGRESEEVLKEAHNLPLPFNNQFNWEVILSGSLMIIRYHHSLADVISAYNIFSDLFCKPNPLKDAYANKLLSSLNIKNLSCKRNIALNTKDRRTVFYRDCYEGNSTAFICENNERFVKKIKIISKNTNSTFLAILLSCYSASLSKVIEARQDELPKYLSCICPRQIDIPRLAKLLSNKACYEFGNKFCGLIVKIPIRSKDYDMLERLRLTKEYLKNSMESHMVKLGYLCGIYFFRVFPIPLLRFVFGRFKLTSGVSCVPGGPKLELFNGDTIENQFFLINHLDQVCLSLSILTYDDRLQLGIIGSKDEQLNQVLNGIFHAIDQLYVEAQIRITTDSTVTC</sequence>
<protein>
    <submittedName>
        <fullName evidence="3">Uncharacterized protein LOC108561232</fullName>
    </submittedName>
</protein>
<evidence type="ECO:0000313" key="2">
    <source>
        <dbReference type="Proteomes" id="UP000695000"/>
    </source>
</evidence>
<dbReference type="Proteomes" id="UP000695000">
    <property type="component" value="Unplaced"/>
</dbReference>
<evidence type="ECO:0000259" key="1">
    <source>
        <dbReference type="Pfam" id="PF06974"/>
    </source>
</evidence>
<proteinExistence type="predicted"/>
<dbReference type="PANTHER" id="PTHR31650">
    <property type="entry name" value="O-ACYLTRANSFERASE (WSD1-LIKE) FAMILY PROTEIN"/>
    <property type="match status" value="1"/>
</dbReference>
<dbReference type="InterPro" id="IPR009721">
    <property type="entry name" value="O-acyltransferase_WSD1_C"/>
</dbReference>
<feature type="domain" description="O-acyltransferase WSD1 C-terminal" evidence="1">
    <location>
        <begin position="242"/>
        <end position="366"/>
    </location>
</feature>
<organism evidence="2 3">
    <name type="scientific">Nicrophorus vespilloides</name>
    <name type="common">Boreal carrion beetle</name>
    <dbReference type="NCBI Taxonomy" id="110193"/>
    <lineage>
        <taxon>Eukaryota</taxon>
        <taxon>Metazoa</taxon>
        <taxon>Ecdysozoa</taxon>
        <taxon>Arthropoda</taxon>
        <taxon>Hexapoda</taxon>
        <taxon>Insecta</taxon>
        <taxon>Pterygota</taxon>
        <taxon>Neoptera</taxon>
        <taxon>Endopterygota</taxon>
        <taxon>Coleoptera</taxon>
        <taxon>Polyphaga</taxon>
        <taxon>Staphyliniformia</taxon>
        <taxon>Silphidae</taxon>
        <taxon>Nicrophorinae</taxon>
        <taxon>Nicrophorus</taxon>
    </lineage>
</organism>
<evidence type="ECO:0000313" key="3">
    <source>
        <dbReference type="RefSeq" id="XP_017774568.1"/>
    </source>
</evidence>
<dbReference type="RefSeq" id="XP_017774568.1">
    <property type="nucleotide sequence ID" value="XM_017919079.1"/>
</dbReference>
<dbReference type="InterPro" id="IPR045034">
    <property type="entry name" value="O-acyltransferase_WSD1-like"/>
</dbReference>
<accession>A0ABM1MJ18</accession>
<gene>
    <name evidence="3" type="primary">LOC108561232</name>
</gene>